<evidence type="ECO:0000313" key="1">
    <source>
        <dbReference type="EMBL" id="MDQ0269942.1"/>
    </source>
</evidence>
<dbReference type="Proteomes" id="UP001238088">
    <property type="component" value="Unassembled WGS sequence"/>
</dbReference>
<sequence length="127" mass="14250">MDITSIMAKATSAVEFMYDKKAIIKRYMSIVKPNGADGMDWVPVYENVPCRLSNPSLNNAKQGEANVVQYDVKLFLSSDFKVKAGDEITVYSLEKGKIVNSKNYESAKEPFGYVTHQEVLLLRKGYA</sequence>
<keyword evidence="2" id="KW-1185">Reference proteome</keyword>
<dbReference type="EMBL" id="JAUSUB010000006">
    <property type="protein sequence ID" value="MDQ0269942.1"/>
    <property type="molecule type" value="Genomic_DNA"/>
</dbReference>
<dbReference type="RefSeq" id="WP_307473922.1">
    <property type="nucleotide sequence ID" value="NZ_JAUSUB010000006.1"/>
</dbReference>
<proteinExistence type="predicted"/>
<comment type="caution">
    <text evidence="1">The sequence shown here is derived from an EMBL/GenBank/DDBJ whole genome shotgun (WGS) entry which is preliminary data.</text>
</comment>
<evidence type="ECO:0000313" key="2">
    <source>
        <dbReference type="Proteomes" id="UP001238088"/>
    </source>
</evidence>
<protein>
    <recommendedName>
        <fullName evidence="3">Phage protein</fullName>
    </recommendedName>
</protein>
<evidence type="ECO:0008006" key="3">
    <source>
        <dbReference type="Google" id="ProtNLM"/>
    </source>
</evidence>
<accession>A0ABU0AFA1</accession>
<organism evidence="1 2">
    <name type="scientific">Cytobacillus purgationiresistens</name>
    <dbReference type="NCBI Taxonomy" id="863449"/>
    <lineage>
        <taxon>Bacteria</taxon>
        <taxon>Bacillati</taxon>
        <taxon>Bacillota</taxon>
        <taxon>Bacilli</taxon>
        <taxon>Bacillales</taxon>
        <taxon>Bacillaceae</taxon>
        <taxon>Cytobacillus</taxon>
    </lineage>
</organism>
<reference evidence="1 2" key="1">
    <citation type="submission" date="2023-07" db="EMBL/GenBank/DDBJ databases">
        <title>Genomic Encyclopedia of Type Strains, Phase IV (KMG-IV): sequencing the most valuable type-strain genomes for metagenomic binning, comparative biology and taxonomic classification.</title>
        <authorList>
            <person name="Goeker M."/>
        </authorList>
    </citation>
    <scope>NUCLEOTIDE SEQUENCE [LARGE SCALE GENOMIC DNA]</scope>
    <source>
        <strain evidence="1 2">DSM 23494</strain>
    </source>
</reference>
<gene>
    <name evidence="1" type="ORF">J2S17_001814</name>
</gene>
<name>A0ABU0AFA1_9BACI</name>